<name>A0A1Y0T0E4_9CAUD</name>
<evidence type="ECO:0000256" key="3">
    <source>
        <dbReference type="ARBA" id="ARBA00022533"/>
    </source>
</evidence>
<keyword evidence="3" id="KW-0021">Allosteric enzyme</keyword>
<dbReference type="InterPro" id="IPR013509">
    <property type="entry name" value="RNR_lsu_N"/>
</dbReference>
<dbReference type="UniPathway" id="UPA00326"/>
<dbReference type="GO" id="GO:0009263">
    <property type="term" value="P:deoxyribonucleotide biosynthetic process"/>
    <property type="evidence" value="ECO:0007669"/>
    <property type="project" value="UniProtKB-KW"/>
</dbReference>
<dbReference type="Pfam" id="PF02867">
    <property type="entry name" value="Ribonuc_red_lgC"/>
    <property type="match status" value="1"/>
</dbReference>
<dbReference type="InterPro" id="IPR013346">
    <property type="entry name" value="NrdE_NrdA_C"/>
</dbReference>
<dbReference type="SUPFAM" id="SSF48168">
    <property type="entry name" value="R1 subunit of ribonucleotide reductase, N-terminal domain"/>
    <property type="match status" value="1"/>
</dbReference>
<evidence type="ECO:0000256" key="5">
    <source>
        <dbReference type="ARBA" id="ARBA00022840"/>
    </source>
</evidence>
<dbReference type="EMBL" id="MF063068">
    <property type="protein sequence ID" value="ARV77503.1"/>
    <property type="molecule type" value="Genomic_DNA"/>
</dbReference>
<dbReference type="Gene3D" id="1.10.1650.20">
    <property type="match status" value="1"/>
</dbReference>
<proteinExistence type="inferred from homology"/>
<dbReference type="InterPro" id="IPR039718">
    <property type="entry name" value="Rrm1"/>
</dbReference>
<evidence type="ECO:0000256" key="8">
    <source>
        <dbReference type="PROSITE-ProRule" id="PRU00492"/>
    </source>
</evidence>
<dbReference type="EC" id="1.17.4.1" evidence="2 9"/>
<keyword evidence="7 9" id="KW-0215">Deoxyribonucleotide synthesis</keyword>
<dbReference type="GO" id="GO:0004748">
    <property type="term" value="F:ribonucleoside-diphosphate reductase activity, thioredoxin disulfide as acceptor"/>
    <property type="evidence" value="ECO:0007669"/>
    <property type="project" value="UniProtKB-EC"/>
</dbReference>
<accession>A0A1Y0T0E4</accession>
<dbReference type="Gene3D" id="3.20.70.20">
    <property type="match status" value="2"/>
</dbReference>
<organism evidence="11 12">
    <name type="scientific">Pseudomonas phage Noxifer</name>
    <dbReference type="NCBI Taxonomy" id="2006684"/>
    <lineage>
        <taxon>Viruses</taxon>
        <taxon>Duplodnaviria</taxon>
        <taxon>Heunggongvirae</taxon>
        <taxon>Uroviricota</taxon>
        <taxon>Caudoviricetes</taxon>
        <taxon>Chimalliviridae</taxon>
        <taxon>Noxifervirus</taxon>
        <taxon>Noxifervirus noxifer</taxon>
    </lineage>
</organism>
<evidence type="ECO:0000259" key="10">
    <source>
        <dbReference type="PROSITE" id="PS51161"/>
    </source>
</evidence>
<keyword evidence="5 8" id="KW-0067">ATP-binding</keyword>
<evidence type="ECO:0000256" key="1">
    <source>
        <dbReference type="ARBA" id="ARBA00010406"/>
    </source>
</evidence>
<keyword evidence="4 8" id="KW-0547">Nucleotide-binding</keyword>
<keyword evidence="6 9" id="KW-0560">Oxidoreductase</keyword>
<comment type="function">
    <text evidence="9">Provides the precursors necessary for DNA synthesis. Catalyzes the biosynthesis of deoxyribonucleotides from the corresponding ribonucleotides.</text>
</comment>
<evidence type="ECO:0000256" key="7">
    <source>
        <dbReference type="ARBA" id="ARBA00023116"/>
    </source>
</evidence>
<sequence length="826" mass="94024">MIKEFIKRDGTIVPFDASKALGWGKWGAKGFAKFIDWQKIVVQTVSQMPERCKAKDFNDGLIRNALNEDTWAGQLMAGRIYATDIHKEVFGGKKRRSLREVHDIMQAANVMVVLNYSDTEYAQIEEWIDHERDFHCAHYQLKQGRDKYALRNRISKRVYETRQHALMRVAMVVCEQHDPITRMARLESMFSDLSHERLSAPTPNHNNMGTGHNGFFSCCLFTCGDTKESITASTVIAEVMTYMSAGLGENMQVRSLGDPIRGGSIIHSGKIPYYGKQTGVVKSNKQGSRGGSLNEFFSGFDPEVTELMVLKNPRTPINKRNRSIDYTMMLNNWLLAKSSADEEIYLFNAFSAPDLYAAMYGKSLDAFVELYEKYEADESFEKTYVSARKLVVNARSEGFETGRFYLLLIDEVNYHTPHRDPILSSNLCVEITQPTHYYDHLTELYSEKFLGFITFDTEEKQGMLLDSNEPVEIKGMVGAVAAIELKEGVEFRKKGTFTYSRVTRVIETRREPEVSLCALAAIIVTNCETEEQYAECAYNALYMIDYCIDNNHYALPHMKLTAQARRNAGVGIMDLAHHMARKKLSYTSQEGLMEIHRVGERHAYHLIRASIRLGQERGNAEWIHKTDWPRGWTPLHTYNQNVDTLAPFVYHYDWNQVSLDLIAQGGGRFSSLIAHMPGESSSKYSAATNSLMPLRYLSILKTDGDNSMIWVAPEADTLKEWYTIAWNMTRKDFTNLYAVIQKWTDMSISADDYQTFKGDEKISSSALIEETNYMAFMGRKSLYYTNSETSDKEALATVMTRKVRRDVDEDGLDLSGPVCTSDGCSV</sequence>
<evidence type="ECO:0000256" key="9">
    <source>
        <dbReference type="RuleBase" id="RU003410"/>
    </source>
</evidence>
<reference evidence="11 12" key="1">
    <citation type="submission" date="2017-05" db="EMBL/GenBank/DDBJ databases">
        <authorList>
            <person name="Song R."/>
            <person name="Chenine A.L."/>
            <person name="Ruprecht R.M."/>
        </authorList>
    </citation>
    <scope>NUCLEOTIDE SEQUENCE [LARGE SCALE GENOMIC DNA]</scope>
</reference>
<dbReference type="Proteomes" id="UP000224829">
    <property type="component" value="Segment"/>
</dbReference>
<protein>
    <recommendedName>
        <fullName evidence="2 9">Ribonucleoside-diphosphate reductase</fullName>
        <ecNumber evidence="2 9">1.17.4.1</ecNumber>
    </recommendedName>
</protein>
<dbReference type="OrthoDB" id="2980at10239"/>
<dbReference type="PANTHER" id="PTHR11573:SF6">
    <property type="entry name" value="RIBONUCLEOSIDE-DIPHOSPHATE REDUCTASE LARGE SUBUNIT"/>
    <property type="match status" value="1"/>
</dbReference>
<keyword evidence="12" id="KW-1185">Reference proteome</keyword>
<evidence type="ECO:0000256" key="2">
    <source>
        <dbReference type="ARBA" id="ARBA00012274"/>
    </source>
</evidence>
<dbReference type="NCBIfam" id="TIGR02506">
    <property type="entry name" value="NrdE_NrdA"/>
    <property type="match status" value="1"/>
</dbReference>
<comment type="catalytic activity">
    <reaction evidence="9">
        <text>a 2'-deoxyribonucleoside 5'-diphosphate + [thioredoxin]-disulfide + H2O = a ribonucleoside 5'-diphosphate + [thioredoxin]-dithiol</text>
        <dbReference type="Rhea" id="RHEA:23252"/>
        <dbReference type="Rhea" id="RHEA-COMP:10698"/>
        <dbReference type="Rhea" id="RHEA-COMP:10700"/>
        <dbReference type="ChEBI" id="CHEBI:15377"/>
        <dbReference type="ChEBI" id="CHEBI:29950"/>
        <dbReference type="ChEBI" id="CHEBI:50058"/>
        <dbReference type="ChEBI" id="CHEBI:57930"/>
        <dbReference type="ChEBI" id="CHEBI:73316"/>
        <dbReference type="EC" id="1.17.4.1"/>
    </reaction>
</comment>
<dbReference type="InterPro" id="IPR000788">
    <property type="entry name" value="RNR_lg_C"/>
</dbReference>
<dbReference type="PROSITE" id="PS51161">
    <property type="entry name" value="ATP_CONE"/>
    <property type="match status" value="1"/>
</dbReference>
<dbReference type="GO" id="GO:0005524">
    <property type="term" value="F:ATP binding"/>
    <property type="evidence" value="ECO:0007669"/>
    <property type="project" value="UniProtKB-UniRule"/>
</dbReference>
<evidence type="ECO:0000313" key="12">
    <source>
        <dbReference type="Proteomes" id="UP000224829"/>
    </source>
</evidence>
<dbReference type="InterPro" id="IPR005144">
    <property type="entry name" value="ATP-cone_dom"/>
</dbReference>
<dbReference type="Pfam" id="PF00317">
    <property type="entry name" value="Ribonuc_red_lgN"/>
    <property type="match status" value="1"/>
</dbReference>
<comment type="similarity">
    <text evidence="1 9">Belongs to the ribonucleoside diphosphate reductase large chain family.</text>
</comment>
<evidence type="ECO:0000256" key="6">
    <source>
        <dbReference type="ARBA" id="ARBA00023002"/>
    </source>
</evidence>
<dbReference type="PANTHER" id="PTHR11573">
    <property type="entry name" value="RIBONUCLEOSIDE-DIPHOSPHATE REDUCTASE LARGE CHAIN"/>
    <property type="match status" value="1"/>
</dbReference>
<gene>
    <name evidence="11" type="ORF">NOXIFER_338</name>
</gene>
<dbReference type="SUPFAM" id="SSF51998">
    <property type="entry name" value="PFL-like glycyl radical enzymes"/>
    <property type="match status" value="1"/>
</dbReference>
<evidence type="ECO:0000256" key="4">
    <source>
        <dbReference type="ARBA" id="ARBA00022741"/>
    </source>
</evidence>
<feature type="domain" description="ATP-cone" evidence="10">
    <location>
        <begin position="3"/>
        <end position="91"/>
    </location>
</feature>
<dbReference type="InterPro" id="IPR008926">
    <property type="entry name" value="RNR_R1-su_N"/>
</dbReference>
<evidence type="ECO:0000313" key="11">
    <source>
        <dbReference type="EMBL" id="ARV77503.1"/>
    </source>
</evidence>